<dbReference type="GO" id="GO:0016740">
    <property type="term" value="F:transferase activity"/>
    <property type="evidence" value="ECO:0007669"/>
    <property type="project" value="UniProtKB-KW"/>
</dbReference>
<feature type="domain" description="Carrier" evidence="1">
    <location>
        <begin position="1"/>
        <end position="80"/>
    </location>
</feature>
<accession>A0A3B0SI04</accession>
<protein>
    <submittedName>
        <fullName evidence="2">Acyl carrier protein associated with serine palmitoyltransferase</fullName>
    </submittedName>
</protein>
<dbReference type="Gene3D" id="1.10.1200.10">
    <property type="entry name" value="ACP-like"/>
    <property type="match status" value="1"/>
</dbReference>
<evidence type="ECO:0000313" key="2">
    <source>
        <dbReference type="EMBL" id="VAW05515.1"/>
    </source>
</evidence>
<dbReference type="InterPro" id="IPR036736">
    <property type="entry name" value="ACP-like_sf"/>
</dbReference>
<evidence type="ECO:0000259" key="1">
    <source>
        <dbReference type="PROSITE" id="PS50075"/>
    </source>
</evidence>
<reference evidence="2" key="1">
    <citation type="submission" date="2018-06" db="EMBL/GenBank/DDBJ databases">
        <authorList>
            <person name="Zhirakovskaya E."/>
        </authorList>
    </citation>
    <scope>NUCLEOTIDE SEQUENCE</scope>
</reference>
<dbReference type="EMBL" id="UOEJ01000213">
    <property type="protein sequence ID" value="VAW05515.1"/>
    <property type="molecule type" value="Genomic_DNA"/>
</dbReference>
<gene>
    <name evidence="2" type="ORF">MNBD_ALPHA01-62</name>
</gene>
<name>A0A3B0SI04_9ZZZZ</name>
<dbReference type="InterPro" id="IPR009081">
    <property type="entry name" value="PP-bd_ACP"/>
</dbReference>
<proteinExistence type="predicted"/>
<dbReference type="Pfam" id="PF00550">
    <property type="entry name" value="PP-binding"/>
    <property type="match status" value="1"/>
</dbReference>
<dbReference type="PROSITE" id="PS50075">
    <property type="entry name" value="CARRIER"/>
    <property type="match status" value="1"/>
</dbReference>
<sequence>MSQYDDKVFEQICSLIKPFNKKAVVLDENTIFSVDLELDSLTVMDLLSEIEDEFDITIPLNMLPDLETIGQFASAVQKLLSEK</sequence>
<dbReference type="SUPFAM" id="SSF47336">
    <property type="entry name" value="ACP-like"/>
    <property type="match status" value="1"/>
</dbReference>
<organism evidence="2">
    <name type="scientific">hydrothermal vent metagenome</name>
    <dbReference type="NCBI Taxonomy" id="652676"/>
    <lineage>
        <taxon>unclassified sequences</taxon>
        <taxon>metagenomes</taxon>
        <taxon>ecological metagenomes</taxon>
    </lineage>
</organism>
<dbReference type="AlphaFoldDB" id="A0A3B0SI04"/>
<keyword evidence="2" id="KW-0808">Transferase</keyword>